<name>A0A1H9Q344_9ACTN</name>
<feature type="transmembrane region" description="Helical" evidence="7">
    <location>
        <begin position="323"/>
        <end position="346"/>
    </location>
</feature>
<organism evidence="10 11">
    <name type="scientific">Parafannyhessea umbonata</name>
    <dbReference type="NCBI Taxonomy" id="604330"/>
    <lineage>
        <taxon>Bacteria</taxon>
        <taxon>Bacillati</taxon>
        <taxon>Actinomycetota</taxon>
        <taxon>Coriobacteriia</taxon>
        <taxon>Coriobacteriales</taxon>
        <taxon>Atopobiaceae</taxon>
        <taxon>Parafannyhessea</taxon>
    </lineage>
</organism>
<keyword evidence="12" id="KW-1185">Reference proteome</keyword>
<comment type="subcellular location">
    <subcellularLocation>
        <location evidence="1">Cell membrane</location>
        <topology evidence="1">Multi-pass membrane protein</topology>
    </subcellularLocation>
</comment>
<dbReference type="InterPro" id="IPR042094">
    <property type="entry name" value="T2SS_GspF_sf"/>
</dbReference>
<dbReference type="Pfam" id="PF00482">
    <property type="entry name" value="T2SSF"/>
    <property type="match status" value="2"/>
</dbReference>
<evidence type="ECO:0000256" key="5">
    <source>
        <dbReference type="ARBA" id="ARBA00022989"/>
    </source>
</evidence>
<keyword evidence="5 7" id="KW-1133">Transmembrane helix</keyword>
<dbReference type="InterPro" id="IPR018076">
    <property type="entry name" value="T2SS_GspF_dom"/>
</dbReference>
<dbReference type="PANTHER" id="PTHR30012">
    <property type="entry name" value="GENERAL SECRETION PATHWAY PROTEIN"/>
    <property type="match status" value="1"/>
</dbReference>
<feature type="domain" description="Type II secretion system protein GspF" evidence="8">
    <location>
        <begin position="216"/>
        <end position="341"/>
    </location>
</feature>
<dbReference type="PANTHER" id="PTHR30012:SF0">
    <property type="entry name" value="TYPE II SECRETION SYSTEM PROTEIN F-RELATED"/>
    <property type="match status" value="1"/>
</dbReference>
<keyword evidence="6 7" id="KW-0472">Membrane</keyword>
<keyword evidence="3" id="KW-1003">Cell membrane</keyword>
<feature type="transmembrane region" description="Helical" evidence="7">
    <location>
        <begin position="159"/>
        <end position="184"/>
    </location>
</feature>
<evidence type="ECO:0000313" key="9">
    <source>
        <dbReference type="EMBL" id="SEH48402.1"/>
    </source>
</evidence>
<evidence type="ECO:0000259" key="8">
    <source>
        <dbReference type="Pfam" id="PF00482"/>
    </source>
</evidence>
<evidence type="ECO:0000313" key="10">
    <source>
        <dbReference type="EMBL" id="SER54293.1"/>
    </source>
</evidence>
<evidence type="ECO:0000256" key="6">
    <source>
        <dbReference type="ARBA" id="ARBA00023136"/>
    </source>
</evidence>
<accession>A0A1H9Q344</accession>
<dbReference type="Proteomes" id="UP000199135">
    <property type="component" value="Unassembled WGS sequence"/>
</dbReference>
<comment type="similarity">
    <text evidence="2">Belongs to the GSP F family.</text>
</comment>
<proteinExistence type="inferred from homology"/>
<dbReference type="AlphaFoldDB" id="A0A1H9Q344"/>
<evidence type="ECO:0000256" key="4">
    <source>
        <dbReference type="ARBA" id="ARBA00022692"/>
    </source>
</evidence>
<dbReference type="InterPro" id="IPR003004">
    <property type="entry name" value="GspF/PilC"/>
</dbReference>
<dbReference type="GO" id="GO:0005886">
    <property type="term" value="C:plasma membrane"/>
    <property type="evidence" value="ECO:0007669"/>
    <property type="project" value="UniProtKB-SubCell"/>
</dbReference>
<dbReference type="PRINTS" id="PR00812">
    <property type="entry name" value="BCTERIALGSPF"/>
</dbReference>
<evidence type="ECO:0000256" key="2">
    <source>
        <dbReference type="ARBA" id="ARBA00005745"/>
    </source>
</evidence>
<dbReference type="Gene3D" id="1.20.81.30">
    <property type="entry name" value="Type II secretion system (T2SS), domain F"/>
    <property type="match status" value="2"/>
</dbReference>
<evidence type="ECO:0000313" key="11">
    <source>
        <dbReference type="Proteomes" id="UP000199128"/>
    </source>
</evidence>
<evidence type="ECO:0000313" key="12">
    <source>
        <dbReference type="Proteomes" id="UP000199135"/>
    </source>
</evidence>
<evidence type="ECO:0000256" key="3">
    <source>
        <dbReference type="ARBA" id="ARBA00022475"/>
    </source>
</evidence>
<dbReference type="EMBL" id="FOGP01000004">
    <property type="protein sequence ID" value="SER54293.1"/>
    <property type="molecule type" value="Genomic_DNA"/>
</dbReference>
<reference evidence="11 12" key="1">
    <citation type="submission" date="2016-10" db="EMBL/GenBank/DDBJ databases">
        <authorList>
            <person name="Varghese N."/>
            <person name="Submissions S."/>
        </authorList>
    </citation>
    <scope>NUCLEOTIDE SEQUENCE [LARGE SCALE GENOMIC DNA]</scope>
    <source>
        <strain evidence="11">KHGC19</strain>
        <strain evidence="9 12">WCP15</strain>
    </source>
</reference>
<reference evidence="10" key="2">
    <citation type="submission" date="2016-10" db="EMBL/GenBank/DDBJ databases">
        <authorList>
            <person name="de Groot N.N."/>
        </authorList>
    </citation>
    <scope>NUCLEOTIDE SEQUENCE [LARGE SCALE GENOMIC DNA]</scope>
    <source>
        <strain evidence="10">KHGC19</strain>
    </source>
</reference>
<feature type="domain" description="Type II secretion system protein GspF" evidence="8">
    <location>
        <begin position="14"/>
        <end position="136"/>
    </location>
</feature>
<dbReference type="EMBL" id="FNWT01000003">
    <property type="protein sequence ID" value="SEH48402.1"/>
    <property type="molecule type" value="Genomic_DNA"/>
</dbReference>
<protein>
    <submittedName>
        <fullName evidence="10">Type II secretion system protein F (GspF)</fullName>
    </submittedName>
</protein>
<keyword evidence="4 7" id="KW-0812">Transmembrane</keyword>
<sequence length="350" mass="37676">MADTLLDSSALSAFCGSMANMLSAGIQVDEAVHMLADNQSDSRFKSVCADLYSHLIEGKPLSTAMEETGAFQLYAIEMVKAGEQSGRIEDVLRSLDTYFDEKSTAFAKLRAAVSYPAGLLCIMAVILAFTVAFILPVFVDSYERISGSLTTGSFNAVGISIVIGWIALVVTIVMAAVVAAMTIASGSERGRDRTIAFFERLSFTREAMYELALARFTSALSTYVSSGLDTETSMARSKELVTNPILRKKLDAAFQDMCDAEAPLSLAQVISKHEIFEPVYARMIQVGSSTGSVDSVLNKLSKVFFEAALERVDQLIARVEPMLAAFLTIAVGATLISVMLPLIGIMRSIG</sequence>
<feature type="transmembrane region" description="Helical" evidence="7">
    <location>
        <begin position="117"/>
        <end position="139"/>
    </location>
</feature>
<dbReference type="RefSeq" id="WP_078687288.1">
    <property type="nucleotide sequence ID" value="NZ_FNWT01000003.1"/>
</dbReference>
<evidence type="ECO:0000256" key="1">
    <source>
        <dbReference type="ARBA" id="ARBA00004651"/>
    </source>
</evidence>
<dbReference type="Proteomes" id="UP000199128">
    <property type="component" value="Unassembled WGS sequence"/>
</dbReference>
<evidence type="ECO:0000256" key="7">
    <source>
        <dbReference type="SAM" id="Phobius"/>
    </source>
</evidence>
<gene>
    <name evidence="10" type="ORF">SAMN05216446_1251</name>
    <name evidence="9" type="ORF">SAMN05216447_103128</name>
</gene>